<keyword evidence="10" id="KW-1185">Reference proteome</keyword>
<keyword evidence="3" id="KW-0479">Metal-binding</keyword>
<proteinExistence type="inferred from homology"/>
<gene>
    <name evidence="9" type="ORF">PFISCL1PPCAC_19604</name>
</gene>
<dbReference type="InterPro" id="IPR035985">
    <property type="entry name" value="Ubiquitin-activating_enz"/>
</dbReference>
<dbReference type="PANTHER" id="PTHR10953:SF9">
    <property type="entry name" value="UBIQUITIN-LIKE MODIFIER-ACTIVATING ENZYME 5"/>
    <property type="match status" value="1"/>
</dbReference>
<evidence type="ECO:0000259" key="8">
    <source>
        <dbReference type="Pfam" id="PF00899"/>
    </source>
</evidence>
<dbReference type="GO" id="GO:0046872">
    <property type="term" value="F:metal ion binding"/>
    <property type="evidence" value="ECO:0007669"/>
    <property type="project" value="UniProtKB-KW"/>
</dbReference>
<name>A0AAV5WBE5_9BILA</name>
<evidence type="ECO:0000256" key="3">
    <source>
        <dbReference type="ARBA" id="ARBA00022723"/>
    </source>
</evidence>
<evidence type="ECO:0000313" key="9">
    <source>
        <dbReference type="EMBL" id="GMT28307.1"/>
    </source>
</evidence>
<evidence type="ECO:0000256" key="2">
    <source>
        <dbReference type="ARBA" id="ARBA00016279"/>
    </source>
</evidence>
<dbReference type="Proteomes" id="UP001432322">
    <property type="component" value="Unassembled WGS sequence"/>
</dbReference>
<evidence type="ECO:0000256" key="7">
    <source>
        <dbReference type="ARBA" id="ARBA00022840"/>
    </source>
</evidence>
<evidence type="ECO:0000256" key="4">
    <source>
        <dbReference type="ARBA" id="ARBA00022741"/>
    </source>
</evidence>
<dbReference type="EMBL" id="BTSY01000005">
    <property type="protein sequence ID" value="GMT28307.1"/>
    <property type="molecule type" value="Genomic_DNA"/>
</dbReference>
<protein>
    <recommendedName>
        <fullName evidence="2">Ubiquitin-like modifier-activating enzyme 5</fullName>
    </recommendedName>
</protein>
<dbReference type="Gene3D" id="3.40.50.720">
    <property type="entry name" value="NAD(P)-binding Rossmann-like Domain"/>
    <property type="match status" value="1"/>
</dbReference>
<dbReference type="GO" id="GO:0005524">
    <property type="term" value="F:ATP binding"/>
    <property type="evidence" value="ECO:0007669"/>
    <property type="project" value="UniProtKB-KW"/>
</dbReference>
<dbReference type="GO" id="GO:0071569">
    <property type="term" value="P:protein ufmylation"/>
    <property type="evidence" value="ECO:0007669"/>
    <property type="project" value="TreeGrafter"/>
</dbReference>
<keyword evidence="6" id="KW-0862">Zinc</keyword>
<dbReference type="InterPro" id="IPR000594">
    <property type="entry name" value="ThiF_NAD_FAD-bd"/>
</dbReference>
<organism evidence="9 10">
    <name type="scientific">Pristionchus fissidentatus</name>
    <dbReference type="NCBI Taxonomy" id="1538716"/>
    <lineage>
        <taxon>Eukaryota</taxon>
        <taxon>Metazoa</taxon>
        <taxon>Ecdysozoa</taxon>
        <taxon>Nematoda</taxon>
        <taxon>Chromadorea</taxon>
        <taxon>Rhabditida</taxon>
        <taxon>Rhabditina</taxon>
        <taxon>Diplogasteromorpha</taxon>
        <taxon>Diplogasteroidea</taxon>
        <taxon>Neodiplogasteridae</taxon>
        <taxon>Pristionchus</taxon>
    </lineage>
</organism>
<evidence type="ECO:0000256" key="6">
    <source>
        <dbReference type="ARBA" id="ARBA00022833"/>
    </source>
</evidence>
<evidence type="ECO:0000256" key="1">
    <source>
        <dbReference type="ARBA" id="ARBA00005339"/>
    </source>
</evidence>
<keyword evidence="7" id="KW-0067">ATP-binding</keyword>
<dbReference type="SUPFAM" id="SSF69572">
    <property type="entry name" value="Activating enzymes of the ubiquitin-like proteins"/>
    <property type="match status" value="1"/>
</dbReference>
<comment type="similarity">
    <text evidence="1">Belongs to the ubiquitin-activating E1 family. UBA5 subfamily.</text>
</comment>
<comment type="caution">
    <text evidence="9">The sequence shown here is derived from an EMBL/GenBank/DDBJ whole genome shotgun (WGS) entry which is preliminary data.</text>
</comment>
<sequence length="387" mass="42576">MSSELAALNEELKKIRQDADRIMDSSSASSSKPPVAREKISKMSAQVVDSNPYSRLMALQKMGVVEDYEAIRKKTVVVIGVGGVGSVVAEMLTRCGVGKLILFDYDKVELANMNRLFYQPHQAGFSKVEAARETLVHINPDVEIEAHNYNIITVDNYDNFLDRLVHGGLNGERIDLALSCVDNYEARVVVNKACNDLNLVWMNSGVKENAVSGQIQLMDPGRTACFMCIPPGIVAEEGDEKTLKRDGVCAASLPTTMGIVAGFLVQNTLKYLLKFGTVSGYLGYNALEDFFQKDGLKPNPECSERKCIERQKEYMARVAAEGPKEEKVKEEEKEIVHESNEWGIEIGGEEDLTQFTPASIQPSFADETPATTSKADVAALMAAMKNM</sequence>
<dbReference type="FunFam" id="3.40.50.720:FF:000531">
    <property type="entry name" value="NAD/FAD dependent dehydrogenase, putative"/>
    <property type="match status" value="1"/>
</dbReference>
<evidence type="ECO:0000256" key="5">
    <source>
        <dbReference type="ARBA" id="ARBA00022786"/>
    </source>
</evidence>
<dbReference type="GO" id="GO:0005829">
    <property type="term" value="C:cytosol"/>
    <property type="evidence" value="ECO:0007669"/>
    <property type="project" value="TreeGrafter"/>
</dbReference>
<keyword evidence="4" id="KW-0547">Nucleotide-binding</keyword>
<accession>A0AAV5WBE5</accession>
<dbReference type="AlphaFoldDB" id="A0AAV5WBE5"/>
<dbReference type="PANTHER" id="PTHR10953">
    <property type="entry name" value="UBIQUITIN-ACTIVATING ENZYME E1"/>
    <property type="match status" value="1"/>
</dbReference>
<dbReference type="CDD" id="cd00757">
    <property type="entry name" value="ThiF_MoeB_HesA_family"/>
    <property type="match status" value="1"/>
</dbReference>
<reference evidence="9" key="1">
    <citation type="submission" date="2023-10" db="EMBL/GenBank/DDBJ databases">
        <title>Genome assembly of Pristionchus species.</title>
        <authorList>
            <person name="Yoshida K."/>
            <person name="Sommer R.J."/>
        </authorList>
    </citation>
    <scope>NUCLEOTIDE SEQUENCE</scope>
    <source>
        <strain evidence="9">RS5133</strain>
    </source>
</reference>
<feature type="domain" description="THIF-type NAD/FAD binding fold" evidence="8">
    <location>
        <begin position="53"/>
        <end position="303"/>
    </location>
</feature>
<keyword evidence="5" id="KW-0833">Ubl conjugation pathway</keyword>
<dbReference type="InterPro" id="IPR045886">
    <property type="entry name" value="ThiF/MoeB/HesA"/>
</dbReference>
<evidence type="ECO:0000313" key="10">
    <source>
        <dbReference type="Proteomes" id="UP001432322"/>
    </source>
</evidence>
<dbReference type="GO" id="GO:0071566">
    <property type="term" value="F:UFM1 activating enzyme activity"/>
    <property type="evidence" value="ECO:0007669"/>
    <property type="project" value="TreeGrafter"/>
</dbReference>
<dbReference type="Pfam" id="PF00899">
    <property type="entry name" value="ThiF"/>
    <property type="match status" value="1"/>
</dbReference>